<name>A0A1F8DR67_9BACT</name>
<dbReference type="InterPro" id="IPR001972">
    <property type="entry name" value="Stomatin_HflK_fam"/>
</dbReference>
<feature type="domain" description="Band 7" evidence="3">
    <location>
        <begin position="17"/>
        <end position="174"/>
    </location>
</feature>
<dbReference type="InterPro" id="IPR001107">
    <property type="entry name" value="Band_7"/>
</dbReference>
<keyword evidence="2" id="KW-0812">Transmembrane</keyword>
<dbReference type="Proteomes" id="UP000182002">
    <property type="component" value="Unassembled WGS sequence"/>
</dbReference>
<evidence type="ECO:0000256" key="2">
    <source>
        <dbReference type="SAM" id="Phobius"/>
    </source>
</evidence>
<dbReference type="AlphaFoldDB" id="A0A1F8DR67"/>
<protein>
    <recommendedName>
        <fullName evidence="3">Band 7 domain-containing protein</fullName>
    </recommendedName>
</protein>
<dbReference type="CDD" id="cd08826">
    <property type="entry name" value="SPFH_eoslipins_u1"/>
    <property type="match status" value="1"/>
</dbReference>
<evidence type="ECO:0000313" key="5">
    <source>
        <dbReference type="Proteomes" id="UP000182002"/>
    </source>
</evidence>
<comment type="caution">
    <text evidence="4">The sequence shown here is derived from an EMBL/GenBank/DDBJ whole genome shotgun (WGS) entry which is preliminary data.</text>
</comment>
<sequence>MPNIIWTIGIIIFIVLISVKQINQYQKGVKFRLGKYIGLMEPGWRLVWPIINSYQKIDLRVKAVDVPNQEAITRDNISVSVNAVIYYKVQEADKAVLEVEDFYYAISQLAQTTMRNAVGQVDLDDLLSQRDRVSENIRLIIDRATDPWGIKVLNVELKDITLPEEMKRVIGKQAEAEREKRAIIIKAEGEVMAADNMAKAARTLSEAKGALHLRTLQSINDVSSDKSNTIIFTVPLEILRAFEKFGKELPNKDKGTGQISS</sequence>
<evidence type="ECO:0000259" key="3">
    <source>
        <dbReference type="SMART" id="SM00244"/>
    </source>
</evidence>
<dbReference type="SMART" id="SM00244">
    <property type="entry name" value="PHB"/>
    <property type="match status" value="1"/>
</dbReference>
<dbReference type="FunFam" id="3.30.479.30:FF:000004">
    <property type="entry name" value="Putative membrane protease family, stomatin"/>
    <property type="match status" value="1"/>
</dbReference>
<dbReference type="EMBL" id="MGIO01000003">
    <property type="protein sequence ID" value="OGM90338.1"/>
    <property type="molecule type" value="Genomic_DNA"/>
</dbReference>
<accession>A0A1F8DR67</accession>
<evidence type="ECO:0000313" key="4">
    <source>
        <dbReference type="EMBL" id="OGM90338.1"/>
    </source>
</evidence>
<dbReference type="Pfam" id="PF01145">
    <property type="entry name" value="Band_7"/>
    <property type="match status" value="1"/>
</dbReference>
<proteinExistence type="inferred from homology"/>
<evidence type="ECO:0000256" key="1">
    <source>
        <dbReference type="ARBA" id="ARBA00008164"/>
    </source>
</evidence>
<comment type="similarity">
    <text evidence="1">Belongs to the band 7/mec-2 family.</text>
</comment>
<gene>
    <name evidence="4" type="ORF">A3J77_01140</name>
</gene>
<keyword evidence="2" id="KW-1133">Transmembrane helix</keyword>
<dbReference type="PRINTS" id="PR00721">
    <property type="entry name" value="STOMATIN"/>
</dbReference>
<dbReference type="GO" id="GO:0005886">
    <property type="term" value="C:plasma membrane"/>
    <property type="evidence" value="ECO:0007669"/>
    <property type="project" value="InterPro"/>
</dbReference>
<feature type="transmembrane region" description="Helical" evidence="2">
    <location>
        <begin position="6"/>
        <end position="23"/>
    </location>
</feature>
<dbReference type="InterPro" id="IPR036013">
    <property type="entry name" value="Band_7/SPFH_dom_sf"/>
</dbReference>
<dbReference type="SUPFAM" id="SSF117892">
    <property type="entry name" value="Band 7/SPFH domain"/>
    <property type="match status" value="1"/>
</dbReference>
<dbReference type="InterPro" id="IPR043202">
    <property type="entry name" value="Band-7_stomatin-like"/>
</dbReference>
<dbReference type="GO" id="GO:0098552">
    <property type="term" value="C:side of membrane"/>
    <property type="evidence" value="ECO:0007669"/>
    <property type="project" value="UniProtKB-ARBA"/>
</dbReference>
<dbReference type="Gene3D" id="6.10.250.2090">
    <property type="match status" value="1"/>
</dbReference>
<reference evidence="4 5" key="1">
    <citation type="journal article" date="2016" name="Nat. Commun.">
        <title>Thousands of microbial genomes shed light on interconnected biogeochemical processes in an aquifer system.</title>
        <authorList>
            <person name="Anantharaman K."/>
            <person name="Brown C.T."/>
            <person name="Hug L.A."/>
            <person name="Sharon I."/>
            <person name="Castelle C.J."/>
            <person name="Probst A.J."/>
            <person name="Thomas B.C."/>
            <person name="Singh A."/>
            <person name="Wilkins M.J."/>
            <person name="Karaoz U."/>
            <person name="Brodie E.L."/>
            <person name="Williams K.H."/>
            <person name="Hubbard S.S."/>
            <person name="Banfield J.F."/>
        </authorList>
    </citation>
    <scope>NUCLEOTIDE SEQUENCE [LARGE SCALE GENOMIC DNA]</scope>
</reference>
<dbReference type="PANTHER" id="PTHR10264:SF19">
    <property type="entry name" value="AT06885P-RELATED"/>
    <property type="match status" value="1"/>
</dbReference>
<dbReference type="Gene3D" id="3.30.479.30">
    <property type="entry name" value="Band 7 domain"/>
    <property type="match status" value="1"/>
</dbReference>
<dbReference type="PANTHER" id="PTHR10264">
    <property type="entry name" value="BAND 7 PROTEIN-RELATED"/>
    <property type="match status" value="1"/>
</dbReference>
<keyword evidence="2" id="KW-0472">Membrane</keyword>
<organism evidence="4 5">
    <name type="scientific">Candidatus Wolfebacteria bacterium RBG_13_41_7</name>
    <dbReference type="NCBI Taxonomy" id="1802554"/>
    <lineage>
        <taxon>Bacteria</taxon>
        <taxon>Candidatus Wolfeibacteriota</taxon>
    </lineage>
</organism>